<feature type="domain" description="Gamma-butyrobetaine hydroxylase-like N-terminal" evidence="10">
    <location>
        <begin position="82"/>
        <end position="140"/>
    </location>
</feature>
<comment type="cofactor">
    <cofactor evidence="2">
        <name>L-ascorbate</name>
        <dbReference type="ChEBI" id="CHEBI:38290"/>
    </cofactor>
</comment>
<evidence type="ECO:0000256" key="5">
    <source>
        <dbReference type="ARBA" id="ARBA00022873"/>
    </source>
</evidence>
<dbReference type="Pfam" id="PF06155">
    <property type="entry name" value="GBBH-like_N"/>
    <property type="match status" value="1"/>
</dbReference>
<reference evidence="12" key="1">
    <citation type="submission" date="2020-06" db="EMBL/GenBank/DDBJ databases">
        <title>Draft genome sequences of strains closely related to Aspergillus parafelis and Aspergillus hiratsukae.</title>
        <authorList>
            <person name="Dos Santos R.A.C."/>
            <person name="Rivero-Menendez O."/>
            <person name="Steenwyk J.L."/>
            <person name="Mead M.E."/>
            <person name="Goldman G.H."/>
            <person name="Alastruey-Izquierdo A."/>
            <person name="Rokas A."/>
        </authorList>
    </citation>
    <scope>NUCLEOTIDE SEQUENCE</scope>
    <source>
        <strain evidence="11">CNM-CM5793</strain>
        <strain evidence="12">CNM-CM6106</strain>
    </source>
</reference>
<evidence type="ECO:0000256" key="7">
    <source>
        <dbReference type="ARBA" id="ARBA00023002"/>
    </source>
</evidence>
<evidence type="ECO:0008006" key="15">
    <source>
        <dbReference type="Google" id="ProtNLM"/>
    </source>
</evidence>
<keyword evidence="6" id="KW-0223">Dioxygenase</keyword>
<evidence type="ECO:0000313" key="13">
    <source>
        <dbReference type="Proteomes" id="UP000630445"/>
    </source>
</evidence>
<dbReference type="Proteomes" id="UP000630445">
    <property type="component" value="Unassembled WGS sequence"/>
</dbReference>
<dbReference type="FunFam" id="3.60.130.10:FF:000001">
    <property type="entry name" value="Trimethyllysine dioxygenase, mitochondrial"/>
    <property type="match status" value="1"/>
</dbReference>
<evidence type="ECO:0000313" key="12">
    <source>
        <dbReference type="EMBL" id="KAF7158337.1"/>
    </source>
</evidence>
<keyword evidence="13" id="KW-1185">Reference proteome</keyword>
<evidence type="ECO:0000256" key="2">
    <source>
        <dbReference type="ARBA" id="ARBA00001961"/>
    </source>
</evidence>
<dbReference type="AlphaFoldDB" id="A0A8H6UL24"/>
<dbReference type="GO" id="GO:0045329">
    <property type="term" value="P:carnitine biosynthetic process"/>
    <property type="evidence" value="ECO:0007669"/>
    <property type="project" value="UniProtKB-KW"/>
</dbReference>
<evidence type="ECO:0000256" key="3">
    <source>
        <dbReference type="ARBA" id="ARBA00008654"/>
    </source>
</evidence>
<keyword evidence="8" id="KW-0408">Iron</keyword>
<dbReference type="Proteomes" id="UP000662466">
    <property type="component" value="Unassembled WGS sequence"/>
</dbReference>
<evidence type="ECO:0000313" key="11">
    <source>
        <dbReference type="EMBL" id="KAF7118225.1"/>
    </source>
</evidence>
<keyword evidence="4" id="KW-0479">Metal-binding</keyword>
<dbReference type="CDD" id="cd00250">
    <property type="entry name" value="CAS_like"/>
    <property type="match status" value="1"/>
</dbReference>
<evidence type="ECO:0000256" key="4">
    <source>
        <dbReference type="ARBA" id="ARBA00022723"/>
    </source>
</evidence>
<dbReference type="InterPro" id="IPR042098">
    <property type="entry name" value="TauD-like_sf"/>
</dbReference>
<dbReference type="PANTHER" id="PTHR10696">
    <property type="entry name" value="GAMMA-BUTYROBETAINE HYDROXYLASE-RELATED"/>
    <property type="match status" value="1"/>
</dbReference>
<dbReference type="PANTHER" id="PTHR10696:SF25">
    <property type="entry name" value="OXIDOREDUCTASE AIM17-RELATED"/>
    <property type="match status" value="1"/>
</dbReference>
<dbReference type="GO" id="GO:0005739">
    <property type="term" value="C:mitochondrion"/>
    <property type="evidence" value="ECO:0007669"/>
    <property type="project" value="TreeGrafter"/>
</dbReference>
<dbReference type="SUPFAM" id="SSF51197">
    <property type="entry name" value="Clavaminate synthase-like"/>
    <property type="match status" value="1"/>
</dbReference>
<evidence type="ECO:0000256" key="1">
    <source>
        <dbReference type="ARBA" id="ARBA00001954"/>
    </source>
</evidence>
<dbReference type="Pfam" id="PF02668">
    <property type="entry name" value="TauD"/>
    <property type="match status" value="1"/>
</dbReference>
<organism evidence="12 14">
    <name type="scientific">Aspergillus hiratsukae</name>
    <dbReference type="NCBI Taxonomy" id="1194566"/>
    <lineage>
        <taxon>Eukaryota</taxon>
        <taxon>Fungi</taxon>
        <taxon>Dikarya</taxon>
        <taxon>Ascomycota</taxon>
        <taxon>Pezizomycotina</taxon>
        <taxon>Eurotiomycetes</taxon>
        <taxon>Eurotiomycetidae</taxon>
        <taxon>Eurotiales</taxon>
        <taxon>Aspergillaceae</taxon>
        <taxon>Aspergillus</taxon>
        <taxon>Aspergillus subgen. Fumigati</taxon>
    </lineage>
</organism>
<evidence type="ECO:0000256" key="8">
    <source>
        <dbReference type="ARBA" id="ARBA00023004"/>
    </source>
</evidence>
<protein>
    <recommendedName>
        <fullName evidence="15">Gamma-butyrobetaine dioxygenase</fullName>
    </recommendedName>
</protein>
<dbReference type="InterPro" id="IPR050411">
    <property type="entry name" value="AlphaKG_dependent_hydroxylases"/>
</dbReference>
<gene>
    <name evidence="11" type="ORF">CNMCM5793_007631</name>
    <name evidence="12" type="ORF">CNMCM6106_004833</name>
</gene>
<dbReference type="GO" id="GO:0016706">
    <property type="term" value="F:2-oxoglutarate-dependent dioxygenase activity"/>
    <property type="evidence" value="ECO:0007669"/>
    <property type="project" value="UniProtKB-ARBA"/>
</dbReference>
<feature type="domain" description="TauD/TfdA-like" evidence="9">
    <location>
        <begin position="191"/>
        <end position="432"/>
    </location>
</feature>
<evidence type="ECO:0000259" key="9">
    <source>
        <dbReference type="Pfam" id="PF02668"/>
    </source>
</evidence>
<dbReference type="InterPro" id="IPR003819">
    <property type="entry name" value="TauD/TfdA-like"/>
</dbReference>
<sequence>MSRVLAPLVRLPWRRIPLRPFLARRSYLTPSTEPVPQLKTDHRVVNQAPTTAVPIDYAQEYMGKPAPEGVNLMKGRMNVNIEGRNSTIRYMILRDACKCNLCVDEHSKQRKFRTTDIPPMIAPRDVKWDGMELQIRWRSDIEGWSPDHVSKYAVEALRDQGPNPPRSDTGKARRKWLWDKTAMTANQHWVSYEEYMNDEQAFGRAMRHLATMGIIFVKDIPDSREMVEKIATRMGPLRNTFYGMTWDVRSVPQAKNVAYTNVSLGFHMDLMYMNEPPGFQLLHCLENSCDGGESLFVDSFRAAQNMRKKYPISFEHLTKLLLNYEYNHKEHVYSNSWPVVETEDGDPKKGILHVNYSPPFQAPMISNEYVHKNWSEYRRALERFVYEIESKGNIFQLKLNPGECVIFENRRVLHARNKFNTEQGQRWLAGAYVDEDAVLSTFRTTRNADPSVWHQSGLNKLTFKRIKLTKGATSAEATAENKGTE</sequence>
<dbReference type="EMBL" id="JACBAD010002073">
    <property type="protein sequence ID" value="KAF7118225.1"/>
    <property type="molecule type" value="Genomic_DNA"/>
</dbReference>
<keyword evidence="5" id="KW-0124">Carnitine biosynthesis</keyword>
<proteinExistence type="inferred from homology"/>
<evidence type="ECO:0000259" key="10">
    <source>
        <dbReference type="Pfam" id="PF06155"/>
    </source>
</evidence>
<comment type="caution">
    <text evidence="12">The sequence shown here is derived from an EMBL/GenBank/DDBJ whole genome shotgun (WGS) entry which is preliminary data.</text>
</comment>
<dbReference type="InterPro" id="IPR010376">
    <property type="entry name" value="GBBH-like_N"/>
</dbReference>
<keyword evidence="7" id="KW-0560">Oxidoreductase</keyword>
<comment type="cofactor">
    <cofactor evidence="1">
        <name>Fe(2+)</name>
        <dbReference type="ChEBI" id="CHEBI:29033"/>
    </cofactor>
</comment>
<dbReference type="InterPro" id="IPR038492">
    <property type="entry name" value="GBBH-like_N_sf"/>
</dbReference>
<dbReference type="Gene3D" id="3.30.2020.30">
    <property type="match status" value="1"/>
</dbReference>
<dbReference type="OrthoDB" id="406634at2759"/>
<dbReference type="GO" id="GO:0046872">
    <property type="term" value="F:metal ion binding"/>
    <property type="evidence" value="ECO:0007669"/>
    <property type="project" value="UniProtKB-KW"/>
</dbReference>
<comment type="similarity">
    <text evidence="3">Belongs to the gamma-BBH/TMLD family.</text>
</comment>
<dbReference type="Gene3D" id="3.60.130.10">
    <property type="entry name" value="Clavaminate synthase-like"/>
    <property type="match status" value="1"/>
</dbReference>
<evidence type="ECO:0000313" key="14">
    <source>
        <dbReference type="Proteomes" id="UP000662466"/>
    </source>
</evidence>
<evidence type="ECO:0000256" key="6">
    <source>
        <dbReference type="ARBA" id="ARBA00022964"/>
    </source>
</evidence>
<name>A0A8H6UL24_9EURO</name>
<dbReference type="EMBL" id="JACBAF010002291">
    <property type="protein sequence ID" value="KAF7158337.1"/>
    <property type="molecule type" value="Genomic_DNA"/>
</dbReference>
<accession>A0A8H6UL24</accession>